<dbReference type="SUPFAM" id="SSF46785">
    <property type="entry name" value="Winged helix' DNA-binding domain"/>
    <property type="match status" value="1"/>
</dbReference>
<dbReference type="InterPro" id="IPR036390">
    <property type="entry name" value="WH_DNA-bd_sf"/>
</dbReference>
<dbReference type="InterPro" id="IPR011991">
    <property type="entry name" value="ArsR-like_HTH"/>
</dbReference>
<dbReference type="EMBL" id="CAJNBJ010000017">
    <property type="protein sequence ID" value="CAE6771063.1"/>
    <property type="molecule type" value="Genomic_DNA"/>
</dbReference>
<dbReference type="InterPro" id="IPR051081">
    <property type="entry name" value="HTH_MetalResp_TranReg"/>
</dbReference>
<evidence type="ECO:0000259" key="4">
    <source>
        <dbReference type="PROSITE" id="PS50987"/>
    </source>
</evidence>
<dbReference type="Pfam" id="PF01022">
    <property type="entry name" value="HTH_5"/>
    <property type="match status" value="1"/>
</dbReference>
<dbReference type="PANTHER" id="PTHR33154">
    <property type="entry name" value="TRANSCRIPTIONAL REGULATOR, ARSR FAMILY"/>
    <property type="match status" value="1"/>
</dbReference>
<organism evidence="5 6">
    <name type="scientific">Nitrospira defluvii</name>
    <dbReference type="NCBI Taxonomy" id="330214"/>
    <lineage>
        <taxon>Bacteria</taxon>
        <taxon>Pseudomonadati</taxon>
        <taxon>Nitrospirota</taxon>
        <taxon>Nitrospiria</taxon>
        <taxon>Nitrospirales</taxon>
        <taxon>Nitrospiraceae</taxon>
        <taxon>Nitrospira</taxon>
    </lineage>
</organism>
<dbReference type="Gene3D" id="1.10.10.10">
    <property type="entry name" value="Winged helix-like DNA-binding domain superfamily/Winged helix DNA-binding domain"/>
    <property type="match status" value="1"/>
</dbReference>
<dbReference type="NCBIfam" id="NF033788">
    <property type="entry name" value="HTH_metalloreg"/>
    <property type="match status" value="1"/>
</dbReference>
<dbReference type="Proteomes" id="UP000675880">
    <property type="component" value="Unassembled WGS sequence"/>
</dbReference>
<gene>
    <name evidence="5" type="primary">arsR</name>
    <name evidence="5" type="ORF">NSPZN2_40289</name>
</gene>
<reference evidence="5 6" key="1">
    <citation type="submission" date="2021-02" db="EMBL/GenBank/DDBJ databases">
        <authorList>
            <person name="Han P."/>
        </authorList>
    </citation>
    <scope>NUCLEOTIDE SEQUENCE [LARGE SCALE GENOMIC DNA]</scope>
    <source>
        <strain evidence="5">Candidatus Nitrospira sp. ZN2</strain>
    </source>
</reference>
<comment type="caution">
    <text evidence="5">The sequence shown here is derived from an EMBL/GenBank/DDBJ whole genome shotgun (WGS) entry which is preliminary data.</text>
</comment>
<evidence type="ECO:0000256" key="2">
    <source>
        <dbReference type="ARBA" id="ARBA00023125"/>
    </source>
</evidence>
<name>A0ABM8RTU4_9BACT</name>
<accession>A0ABM8RTU4</accession>
<keyword evidence="6" id="KW-1185">Reference proteome</keyword>
<dbReference type="RefSeq" id="WP_213043129.1">
    <property type="nucleotide sequence ID" value="NZ_CAJNBJ010000017.1"/>
</dbReference>
<sequence length="107" mass="12023">MATSTRKSLPTVARIFHALSEETRLQILEHLKEGEQCVCDLTEVFKTGQSRLSFHLRVLKEAGLILARPEGRWVYYSLNADAVEDLQDVVNSLKASSYRAAKRGCCP</sequence>
<protein>
    <submittedName>
        <fullName evidence="5">Arsenical resistance operon repressor</fullName>
    </submittedName>
</protein>
<evidence type="ECO:0000313" key="5">
    <source>
        <dbReference type="EMBL" id="CAE6771063.1"/>
    </source>
</evidence>
<evidence type="ECO:0000313" key="6">
    <source>
        <dbReference type="Proteomes" id="UP000675880"/>
    </source>
</evidence>
<evidence type="ECO:0000256" key="3">
    <source>
        <dbReference type="ARBA" id="ARBA00023163"/>
    </source>
</evidence>
<keyword evidence="1" id="KW-0805">Transcription regulation</keyword>
<keyword evidence="2" id="KW-0238">DNA-binding</keyword>
<keyword evidence="3" id="KW-0804">Transcription</keyword>
<dbReference type="InterPro" id="IPR036388">
    <property type="entry name" value="WH-like_DNA-bd_sf"/>
</dbReference>
<dbReference type="SMART" id="SM00418">
    <property type="entry name" value="HTH_ARSR"/>
    <property type="match status" value="1"/>
</dbReference>
<dbReference type="CDD" id="cd00090">
    <property type="entry name" value="HTH_ARSR"/>
    <property type="match status" value="1"/>
</dbReference>
<dbReference type="PRINTS" id="PR00778">
    <property type="entry name" value="HTHARSR"/>
</dbReference>
<feature type="domain" description="HTH arsR-type" evidence="4">
    <location>
        <begin position="4"/>
        <end position="98"/>
    </location>
</feature>
<evidence type="ECO:0000256" key="1">
    <source>
        <dbReference type="ARBA" id="ARBA00023015"/>
    </source>
</evidence>
<proteinExistence type="predicted"/>
<dbReference type="PROSITE" id="PS50987">
    <property type="entry name" value="HTH_ARSR_2"/>
    <property type="match status" value="1"/>
</dbReference>
<dbReference type="InterPro" id="IPR001845">
    <property type="entry name" value="HTH_ArsR_DNA-bd_dom"/>
</dbReference>
<dbReference type="PANTHER" id="PTHR33154:SF18">
    <property type="entry name" value="ARSENICAL RESISTANCE OPERON REPRESSOR"/>
    <property type="match status" value="1"/>
</dbReference>